<evidence type="ECO:0000313" key="2">
    <source>
        <dbReference type="Proteomes" id="UP001431963"/>
    </source>
</evidence>
<keyword evidence="2" id="KW-1185">Reference proteome</keyword>
<proteinExistence type="predicted"/>
<evidence type="ECO:0000313" key="1">
    <source>
        <dbReference type="EMBL" id="MEH7829235.1"/>
    </source>
</evidence>
<dbReference type="EMBL" id="JBALHR010000008">
    <property type="protein sequence ID" value="MEH7829235.1"/>
    <property type="molecule type" value="Genomic_DNA"/>
</dbReference>
<reference evidence="1" key="1">
    <citation type="submission" date="2024-02" db="EMBL/GenBank/DDBJ databases">
        <title>Genome sequences of strain Gemmobacter sp. JM10B15.</title>
        <authorList>
            <person name="Zhang M."/>
        </authorList>
    </citation>
    <scope>NUCLEOTIDE SEQUENCE</scope>
    <source>
        <strain evidence="1">JM10B15</strain>
    </source>
</reference>
<gene>
    <name evidence="1" type="ORF">V6590_13845</name>
</gene>
<dbReference type="Proteomes" id="UP001431963">
    <property type="component" value="Unassembled WGS sequence"/>
</dbReference>
<accession>A0ABU8BX21</accession>
<name>A0ABU8BX21_9RHOB</name>
<sequence length="42" mass="4777">MQTTLAYAPTPEELFTEDYFDSPVIFHHSVPPAEEEPEQGEP</sequence>
<organism evidence="1 2">
    <name type="scientific">Gemmobacter denitrificans</name>
    <dbReference type="NCBI Taxonomy" id="3123040"/>
    <lineage>
        <taxon>Bacteria</taxon>
        <taxon>Pseudomonadati</taxon>
        <taxon>Pseudomonadota</taxon>
        <taxon>Alphaproteobacteria</taxon>
        <taxon>Rhodobacterales</taxon>
        <taxon>Paracoccaceae</taxon>
        <taxon>Gemmobacter</taxon>
    </lineage>
</organism>
<protein>
    <submittedName>
        <fullName evidence="1">Uncharacterized protein</fullName>
    </submittedName>
</protein>
<dbReference type="RefSeq" id="WP_335424072.1">
    <property type="nucleotide sequence ID" value="NZ_JBALHR010000008.1"/>
</dbReference>
<comment type="caution">
    <text evidence="1">The sequence shown here is derived from an EMBL/GenBank/DDBJ whole genome shotgun (WGS) entry which is preliminary data.</text>
</comment>